<reference evidence="3 4" key="1">
    <citation type="journal article" date="2005" name="Int. J. Syst. Evol. Microbiol.">
        <title>Bacillus cibi sp. nov., isolated from jeotgal, a traditional Korean fermented seafood.</title>
        <authorList>
            <person name="Yoon J.H."/>
            <person name="Lee C.H."/>
            <person name="Oh T.K."/>
        </authorList>
    </citation>
    <scope>NUCLEOTIDE SEQUENCE [LARGE SCALE GENOMIC DNA]</scope>
    <source>
        <strain evidence="3 4">DSM 16189</strain>
    </source>
</reference>
<dbReference type="Pfam" id="PF01740">
    <property type="entry name" value="STAS"/>
    <property type="match status" value="1"/>
</dbReference>
<dbReference type="SUPFAM" id="SSF52091">
    <property type="entry name" value="SpoIIaa-like"/>
    <property type="match status" value="1"/>
</dbReference>
<organism evidence="3 4">
    <name type="scientific">Metabacillus indicus</name>
    <name type="common">Bacillus indicus</name>
    <dbReference type="NCBI Taxonomy" id="246786"/>
    <lineage>
        <taxon>Bacteria</taxon>
        <taxon>Bacillati</taxon>
        <taxon>Bacillota</taxon>
        <taxon>Bacilli</taxon>
        <taxon>Bacillales</taxon>
        <taxon>Bacillaceae</taxon>
        <taxon>Metabacillus</taxon>
    </lineage>
</organism>
<sequence>MKDELHYIGNKIQENAREITLNIPNVQDAKHTKQLENSGFPLEERIAYREELIGYLGQALCDVKVEGKVDQWSMKIAKRAIHYDVPLAQCLRAIGAYRTAVWDTLTEELHKNNFYAITMLDVSKMIDPLIDRACSVTGSVYENHSNELMEVAYSALEELSVPVVPVAEGIAVIPLVGAVDTRRAALIMEVSLREGARLNLEEVILDVSGVPIIDTMVADQIFKIVSALKISGIHTVLTGLRPEIAQTIMSLGLDFNHIETKFNMRKALYDLGFRRQ</sequence>
<dbReference type="Gene3D" id="3.30.750.24">
    <property type="entry name" value="STAS domain"/>
    <property type="match status" value="1"/>
</dbReference>
<name>A0A084H2D9_METID</name>
<dbReference type="EMBL" id="JNVC02000001">
    <property type="protein sequence ID" value="KEZ53751.1"/>
    <property type="molecule type" value="Genomic_DNA"/>
</dbReference>
<evidence type="ECO:0000259" key="2">
    <source>
        <dbReference type="PROSITE" id="PS50801"/>
    </source>
</evidence>
<protein>
    <submittedName>
        <fullName evidence="3">Modulator protein</fullName>
    </submittedName>
</protein>
<feature type="domain" description="STAS" evidence="2">
    <location>
        <begin position="160"/>
        <end position="271"/>
    </location>
</feature>
<dbReference type="PANTHER" id="PTHR33745:SF3">
    <property type="entry name" value="RSBT CO-ANTAGONIST PROTEIN RSBRC"/>
    <property type="match status" value="1"/>
</dbReference>
<dbReference type="RefSeq" id="WP_029282059.1">
    <property type="nucleotide sequence ID" value="NZ_CANLZQ010000002.1"/>
</dbReference>
<dbReference type="InterPro" id="IPR002645">
    <property type="entry name" value="STAS_dom"/>
</dbReference>
<evidence type="ECO:0000256" key="1">
    <source>
        <dbReference type="ARBA" id="ARBA00022553"/>
    </source>
</evidence>
<dbReference type="CDD" id="cd07041">
    <property type="entry name" value="STAS_RsbR_RsbS_like"/>
    <property type="match status" value="1"/>
</dbReference>
<dbReference type="PANTHER" id="PTHR33745">
    <property type="entry name" value="RSBT ANTAGONIST PROTEIN RSBS-RELATED"/>
    <property type="match status" value="1"/>
</dbReference>
<evidence type="ECO:0000313" key="4">
    <source>
        <dbReference type="Proteomes" id="UP000028549"/>
    </source>
</evidence>
<dbReference type="Proteomes" id="UP000028549">
    <property type="component" value="Unassembled WGS sequence"/>
</dbReference>
<dbReference type="InterPro" id="IPR036513">
    <property type="entry name" value="STAS_dom_sf"/>
</dbReference>
<accession>A0A084H2D9</accession>
<dbReference type="OrthoDB" id="9800154at2"/>
<dbReference type="AlphaFoldDB" id="A0A084H2D9"/>
<dbReference type="InterPro" id="IPR051932">
    <property type="entry name" value="Bact_StressResp_Reg"/>
</dbReference>
<dbReference type="PROSITE" id="PS50801">
    <property type="entry name" value="STAS"/>
    <property type="match status" value="1"/>
</dbReference>
<keyword evidence="4" id="KW-1185">Reference proteome</keyword>
<keyword evidence="1" id="KW-0597">Phosphoprotein</keyword>
<comment type="caution">
    <text evidence="3">The sequence shown here is derived from an EMBL/GenBank/DDBJ whole genome shotgun (WGS) entry which is preliminary data.</text>
</comment>
<proteinExistence type="predicted"/>
<evidence type="ECO:0000313" key="3">
    <source>
        <dbReference type="EMBL" id="KEZ53751.1"/>
    </source>
</evidence>
<dbReference type="STRING" id="246786.GS18_0201965"/>
<gene>
    <name evidence="3" type="ORF">GS18_0201965</name>
</gene>